<accession>A0AAW8U7U0</accession>
<gene>
    <name evidence="2" type="ORF">P7H70_07230</name>
</gene>
<keyword evidence="1" id="KW-0732">Signal</keyword>
<organism evidence="2 3">
    <name type="scientific">Vagococcus carniphilus</name>
    <dbReference type="NCBI Taxonomy" id="218144"/>
    <lineage>
        <taxon>Bacteria</taxon>
        <taxon>Bacillati</taxon>
        <taxon>Bacillota</taxon>
        <taxon>Bacilli</taxon>
        <taxon>Lactobacillales</taxon>
        <taxon>Enterococcaceae</taxon>
        <taxon>Vagococcus</taxon>
    </lineage>
</organism>
<evidence type="ECO:0000313" key="2">
    <source>
        <dbReference type="EMBL" id="MDT2833844.1"/>
    </source>
</evidence>
<dbReference type="RefSeq" id="WP_311985223.1">
    <property type="nucleotide sequence ID" value="NZ_JARQBZ010000011.1"/>
</dbReference>
<evidence type="ECO:0000313" key="3">
    <source>
        <dbReference type="Proteomes" id="UP001268577"/>
    </source>
</evidence>
<dbReference type="Proteomes" id="UP001268577">
    <property type="component" value="Unassembled WGS sequence"/>
</dbReference>
<feature type="chain" id="PRO_5043398582" description="DUF1307 domain-containing protein" evidence="1">
    <location>
        <begin position="26"/>
        <end position="162"/>
    </location>
</feature>
<sequence length="162" mass="18465">MKILKNFLKLILPLTVLLLTIAGCSTNKSNVKTAQINQIVKSGDSLQENGYYVFEDGNLDVSLSFSPFLNPNKSPSDTEYDAKIDKEIKQINKEFPKAKLTKKEFDNKFVKSLKNVTFSIEKKDKKVLIKGNDINKEFQMSDSNDNRLIDDLGTEYELVYTK</sequence>
<dbReference type="PROSITE" id="PS51257">
    <property type="entry name" value="PROKAR_LIPOPROTEIN"/>
    <property type="match status" value="1"/>
</dbReference>
<reference evidence="2" key="1">
    <citation type="submission" date="2023-03" db="EMBL/GenBank/DDBJ databases">
        <authorList>
            <person name="Shen W."/>
            <person name="Cai J."/>
        </authorList>
    </citation>
    <scope>NUCLEOTIDE SEQUENCE</scope>
    <source>
        <strain evidence="2">P96-3</strain>
    </source>
</reference>
<evidence type="ECO:0008006" key="4">
    <source>
        <dbReference type="Google" id="ProtNLM"/>
    </source>
</evidence>
<dbReference type="AlphaFoldDB" id="A0AAW8U7U0"/>
<proteinExistence type="predicted"/>
<evidence type="ECO:0000256" key="1">
    <source>
        <dbReference type="SAM" id="SignalP"/>
    </source>
</evidence>
<dbReference type="EMBL" id="JARQBZ010000011">
    <property type="protein sequence ID" value="MDT2833844.1"/>
    <property type="molecule type" value="Genomic_DNA"/>
</dbReference>
<name>A0AAW8U7U0_9ENTE</name>
<comment type="caution">
    <text evidence="2">The sequence shown here is derived from an EMBL/GenBank/DDBJ whole genome shotgun (WGS) entry which is preliminary data.</text>
</comment>
<feature type="signal peptide" evidence="1">
    <location>
        <begin position="1"/>
        <end position="25"/>
    </location>
</feature>
<protein>
    <recommendedName>
        <fullName evidence="4">DUF1307 domain-containing protein</fullName>
    </recommendedName>
</protein>